<dbReference type="EMBL" id="QGKX02001521">
    <property type="protein sequence ID" value="KAF3510219.1"/>
    <property type="molecule type" value="Genomic_DNA"/>
</dbReference>
<accession>A0A8S9P3N0</accession>
<comment type="caution">
    <text evidence="1">The sequence shown here is derived from an EMBL/GenBank/DDBJ whole genome shotgun (WGS) entry which is preliminary data.</text>
</comment>
<sequence>MICLLGDGSRSGLLVVAFVIKWIGLWERHVWSLVLLQVRAPPLKVVAELVNRIFDSEKYEEFPLSLVEKFILLVLEVFCEIEADQESNLRAGGGLRTCSLGIVLVDILEESNSATELLRDETWMELGAVQVVAELVNRIFDSEKYEEFPLSLVEQFILLVLEVFCEIEADQESNSRAGGGLRTWFIGVVFDTVDESSGRLRLCDPVSAPRASASEIELDAIIGGGRLLDPSCFTSSLEFVYASLGFRELHSSRDFCIAFDRGEMSLLLRNIHREVEISGAPGDSQWLDRFHGVGSNHHKRDVGFLVLEQYIIFIISRRPLHPLSSRMKRLLLMSKVFKEFLLDKLGLC</sequence>
<organism evidence="1 2">
    <name type="scientific">Brassica cretica</name>
    <name type="common">Mustard</name>
    <dbReference type="NCBI Taxonomy" id="69181"/>
    <lineage>
        <taxon>Eukaryota</taxon>
        <taxon>Viridiplantae</taxon>
        <taxon>Streptophyta</taxon>
        <taxon>Embryophyta</taxon>
        <taxon>Tracheophyta</taxon>
        <taxon>Spermatophyta</taxon>
        <taxon>Magnoliopsida</taxon>
        <taxon>eudicotyledons</taxon>
        <taxon>Gunneridae</taxon>
        <taxon>Pentapetalae</taxon>
        <taxon>rosids</taxon>
        <taxon>malvids</taxon>
        <taxon>Brassicales</taxon>
        <taxon>Brassicaceae</taxon>
        <taxon>Brassiceae</taxon>
        <taxon>Brassica</taxon>
    </lineage>
</organism>
<evidence type="ECO:0000313" key="1">
    <source>
        <dbReference type="EMBL" id="KAF3510219.1"/>
    </source>
</evidence>
<dbReference type="Proteomes" id="UP000712600">
    <property type="component" value="Unassembled WGS sequence"/>
</dbReference>
<name>A0A8S9P3N0_BRACR</name>
<protein>
    <submittedName>
        <fullName evidence="1">Uncharacterized protein</fullName>
    </submittedName>
</protein>
<dbReference type="AlphaFoldDB" id="A0A8S9P3N0"/>
<reference evidence="1" key="1">
    <citation type="submission" date="2019-12" db="EMBL/GenBank/DDBJ databases">
        <title>Genome sequencing and annotation of Brassica cretica.</title>
        <authorList>
            <person name="Studholme D.J."/>
            <person name="Sarris P."/>
        </authorList>
    </citation>
    <scope>NUCLEOTIDE SEQUENCE</scope>
    <source>
        <strain evidence="1">PFS-109/04</strain>
        <tissue evidence="1">Leaf</tissue>
    </source>
</reference>
<gene>
    <name evidence="1" type="ORF">F2Q69_00005824</name>
</gene>
<proteinExistence type="predicted"/>
<evidence type="ECO:0000313" key="2">
    <source>
        <dbReference type="Proteomes" id="UP000712600"/>
    </source>
</evidence>